<dbReference type="PANTHER" id="PTHR14030">
    <property type="entry name" value="MITOTIC CHECKPOINT SERINE/THREONINE-PROTEIN KINASE BUB1"/>
    <property type="match status" value="1"/>
</dbReference>
<sequence length="585" mass="66729">MAESGAAQPHHDDLFSTVISDIRTYAGNDPLLPWLRGIRRMKESLPPLVLKEKLPRFLQKCAEKFQSDRRYRNDLRYLRVWLQLMDYVDDPKVLLRAMEMNRIGMKRSLFYQAYALYFEKIKKFEEADKIYHLGVQNLAEPVDELQKSYEQFLHRLERHKIKRIQHQERKATKENICHSYGRHDGTCHDNNIKKSVPQDQNVDVDQIWEEKSQNGKLLAQSRTDVVVGKEGSGRMELRKASKPLLTEEKKVDEPAISCRDTVAVDTALLGKPEAEDACHHGLVEPTVNMKEAMNAINSMFSEPIEMPVGRGSLRSHKREKQSSSSNFKVFIDENPEKQVDASQGQKWDTSCSLQHTRSTLAQPQEEGFQIYIDEEGNDDGKENGDSEQDQAQNVSNSHTNAFVFLRPKDLASENSDELGIASSSRGKFREDTVVCKFVGSTIIDEPVVENACHHGLVEPTINLKEAMEDINNMFGKPIEFVRSRRSKKREKTLAKEDYNSGFLILPDDELEHQPAVDPGISAVKALDGEKDIGFSILSDDVEHPKHKLAPQPSSKIRESDLFEPTNFTKQAMDDINKMFGMPLDF</sequence>
<feature type="region of interest" description="Disordered" evidence="1">
    <location>
        <begin position="312"/>
        <end position="347"/>
    </location>
</feature>
<evidence type="ECO:0000313" key="4">
    <source>
        <dbReference type="Proteomes" id="UP001634007"/>
    </source>
</evidence>
<protein>
    <recommendedName>
        <fullName evidence="2">BUB1 N-terminal domain-containing protein</fullName>
    </recommendedName>
</protein>
<dbReference type="AlphaFoldDB" id="A0ABD3J705"/>
<dbReference type="FunFam" id="1.25.40.430:FF:000005">
    <property type="entry name" value="Mad3/BUB1 homology region 1"/>
    <property type="match status" value="1"/>
</dbReference>
<dbReference type="EMBL" id="JBJKBG010000009">
    <property type="protein sequence ID" value="KAL3722399.1"/>
    <property type="molecule type" value="Genomic_DNA"/>
</dbReference>
<dbReference type="InterPro" id="IPR013212">
    <property type="entry name" value="Mad3/Bub1_I"/>
</dbReference>
<comment type="caution">
    <text evidence="3">The sequence shown here is derived from an EMBL/GenBank/DDBJ whole genome shotgun (WGS) entry which is preliminary data.</text>
</comment>
<keyword evidence="4" id="KW-1185">Reference proteome</keyword>
<reference evidence="3 4" key="1">
    <citation type="submission" date="2024-11" db="EMBL/GenBank/DDBJ databases">
        <title>Chromosome-level genome assembly of Eucalyptus globulus Labill. provides insights into its genome evolution.</title>
        <authorList>
            <person name="Li X."/>
        </authorList>
    </citation>
    <scope>NUCLEOTIDE SEQUENCE [LARGE SCALE GENOMIC DNA]</scope>
    <source>
        <strain evidence="3">CL2024</strain>
        <tissue evidence="3">Fresh tender leaves</tissue>
    </source>
</reference>
<evidence type="ECO:0000256" key="1">
    <source>
        <dbReference type="SAM" id="MobiDB-lite"/>
    </source>
</evidence>
<accession>A0ABD3J705</accession>
<dbReference type="InterPro" id="IPR015661">
    <property type="entry name" value="Bub1/Mad3"/>
</dbReference>
<dbReference type="PANTHER" id="PTHR14030:SF2">
    <property type="entry name" value="OS11G0128700 PROTEIN"/>
    <property type="match status" value="1"/>
</dbReference>
<feature type="domain" description="BUB1 N-terminal" evidence="2">
    <location>
        <begin position="11"/>
        <end position="135"/>
    </location>
</feature>
<organism evidence="3 4">
    <name type="scientific">Eucalyptus globulus</name>
    <name type="common">Tasmanian blue gum</name>
    <dbReference type="NCBI Taxonomy" id="34317"/>
    <lineage>
        <taxon>Eukaryota</taxon>
        <taxon>Viridiplantae</taxon>
        <taxon>Streptophyta</taxon>
        <taxon>Embryophyta</taxon>
        <taxon>Tracheophyta</taxon>
        <taxon>Spermatophyta</taxon>
        <taxon>Magnoliopsida</taxon>
        <taxon>eudicotyledons</taxon>
        <taxon>Gunneridae</taxon>
        <taxon>Pentapetalae</taxon>
        <taxon>rosids</taxon>
        <taxon>malvids</taxon>
        <taxon>Myrtales</taxon>
        <taxon>Myrtaceae</taxon>
        <taxon>Myrtoideae</taxon>
        <taxon>Eucalypteae</taxon>
        <taxon>Eucalyptus</taxon>
    </lineage>
</organism>
<dbReference type="Pfam" id="PF08311">
    <property type="entry name" value="Mad3_BUB1_I"/>
    <property type="match status" value="1"/>
</dbReference>
<dbReference type="Proteomes" id="UP001634007">
    <property type="component" value="Unassembled WGS sequence"/>
</dbReference>
<evidence type="ECO:0000259" key="2">
    <source>
        <dbReference type="SMART" id="SM00777"/>
    </source>
</evidence>
<name>A0ABD3J705_EUCGL</name>
<proteinExistence type="predicted"/>
<dbReference type="SMART" id="SM00777">
    <property type="entry name" value="Mad3_BUB1_I"/>
    <property type="match status" value="1"/>
</dbReference>
<evidence type="ECO:0000313" key="3">
    <source>
        <dbReference type="EMBL" id="KAL3722399.1"/>
    </source>
</evidence>
<feature type="region of interest" description="Disordered" evidence="1">
    <location>
        <begin position="374"/>
        <end position="394"/>
    </location>
</feature>
<gene>
    <name evidence="3" type="ORF">ACJRO7_034726</name>
</gene>
<dbReference type="Gene3D" id="1.25.40.430">
    <property type="match status" value="1"/>
</dbReference>
<feature type="compositionally biased region" description="Basic and acidic residues" evidence="1">
    <location>
        <begin position="330"/>
        <end position="339"/>
    </location>
</feature>